<gene>
    <name evidence="1" type="ORF">LCGC14_0291650</name>
</gene>
<dbReference type="PROSITE" id="PS51257">
    <property type="entry name" value="PROKAR_LIPOPROTEIN"/>
    <property type="match status" value="1"/>
</dbReference>
<dbReference type="EMBL" id="LAZR01000174">
    <property type="protein sequence ID" value="KKN84214.1"/>
    <property type="molecule type" value="Genomic_DNA"/>
</dbReference>
<organism evidence="1">
    <name type="scientific">marine sediment metagenome</name>
    <dbReference type="NCBI Taxonomy" id="412755"/>
    <lineage>
        <taxon>unclassified sequences</taxon>
        <taxon>metagenomes</taxon>
        <taxon>ecological metagenomes</taxon>
    </lineage>
</organism>
<reference evidence="1" key="1">
    <citation type="journal article" date="2015" name="Nature">
        <title>Complex archaea that bridge the gap between prokaryotes and eukaryotes.</title>
        <authorList>
            <person name="Spang A."/>
            <person name="Saw J.H."/>
            <person name="Jorgensen S.L."/>
            <person name="Zaremba-Niedzwiedzka K."/>
            <person name="Martijn J."/>
            <person name="Lind A.E."/>
            <person name="van Eijk R."/>
            <person name="Schleper C."/>
            <person name="Guy L."/>
            <person name="Ettema T.J."/>
        </authorList>
    </citation>
    <scope>NUCLEOTIDE SEQUENCE</scope>
</reference>
<evidence type="ECO:0000313" key="1">
    <source>
        <dbReference type="EMBL" id="KKN84214.1"/>
    </source>
</evidence>
<protein>
    <submittedName>
        <fullName evidence="1">Uncharacterized protein</fullName>
    </submittedName>
</protein>
<proteinExistence type="predicted"/>
<dbReference type="AlphaFoldDB" id="A0A0F9TY10"/>
<comment type="caution">
    <text evidence="1">The sequence shown here is derived from an EMBL/GenBank/DDBJ whole genome shotgun (WGS) entry which is preliminary data.</text>
</comment>
<name>A0A0F9TY10_9ZZZZ</name>
<sequence>MKILPAVLLLALTFSACAQTPDGVKSASWSRQAELMDGAVPR</sequence>
<accession>A0A0F9TY10</accession>